<organism evidence="2">
    <name type="scientific">Sesamum latifolium</name>
    <dbReference type="NCBI Taxonomy" id="2727402"/>
    <lineage>
        <taxon>Eukaryota</taxon>
        <taxon>Viridiplantae</taxon>
        <taxon>Streptophyta</taxon>
        <taxon>Embryophyta</taxon>
        <taxon>Tracheophyta</taxon>
        <taxon>Spermatophyta</taxon>
        <taxon>Magnoliopsida</taxon>
        <taxon>eudicotyledons</taxon>
        <taxon>Gunneridae</taxon>
        <taxon>Pentapetalae</taxon>
        <taxon>asterids</taxon>
        <taxon>lamiids</taxon>
        <taxon>Lamiales</taxon>
        <taxon>Pedaliaceae</taxon>
        <taxon>Sesamum</taxon>
    </lineage>
</organism>
<comment type="caution">
    <text evidence="2">The sequence shown here is derived from an EMBL/GenBank/DDBJ whole genome shotgun (WGS) entry which is preliminary data.</text>
</comment>
<proteinExistence type="predicted"/>
<dbReference type="EMBL" id="JACGWN010000013">
    <property type="protein sequence ID" value="KAL0411812.1"/>
    <property type="molecule type" value="Genomic_DNA"/>
</dbReference>
<dbReference type="Pfam" id="PF13966">
    <property type="entry name" value="zf-RVT"/>
    <property type="match status" value="1"/>
</dbReference>
<evidence type="ECO:0000313" key="2">
    <source>
        <dbReference type="EMBL" id="KAL0411812.1"/>
    </source>
</evidence>
<sequence length="333" mass="39046">MQIRTENRTALYLGLPSSASRSKKELFASVRDRVWHRINDWNEKILSQAGKEILIKAVIQAIPSYAMACFRLPESLLHELQRMVSGFWWHNRGVRKIHWVTWKRMCESKLIGGLGFRSLKHFNTAMLAKHWWRFLRNSNSLVFQVLCVKYFPSGNISDARLGYQPSFTWRSIMSAKKVFMASLRWRIGLGTMVKAWSDPWIPRLWSFRLITPPSSDSDDMYVVDFIDQSRGEWGRSLLEQKLWQEDVDRVLEIPLSAKESPDTLVWHFTQNGIFSVKSAYHLACRLESQEGPSTSQDWLRKWWINLWKAKIPNKIKVFTWRACLQALPTSRGL</sequence>
<dbReference type="PANTHER" id="PTHR33116">
    <property type="entry name" value="REVERSE TRANSCRIPTASE ZINC-BINDING DOMAIN-CONTAINING PROTEIN-RELATED-RELATED"/>
    <property type="match status" value="1"/>
</dbReference>
<dbReference type="PANTHER" id="PTHR33116:SF86">
    <property type="entry name" value="REVERSE TRANSCRIPTASE DOMAIN-CONTAINING PROTEIN"/>
    <property type="match status" value="1"/>
</dbReference>
<gene>
    <name evidence="2" type="ORF">Slati_3770900</name>
</gene>
<name>A0AAW2U544_9LAMI</name>
<dbReference type="InterPro" id="IPR026960">
    <property type="entry name" value="RVT-Znf"/>
</dbReference>
<reference evidence="2" key="2">
    <citation type="journal article" date="2024" name="Plant">
        <title>Genomic evolution and insights into agronomic trait innovations of Sesamum species.</title>
        <authorList>
            <person name="Miao H."/>
            <person name="Wang L."/>
            <person name="Qu L."/>
            <person name="Liu H."/>
            <person name="Sun Y."/>
            <person name="Le M."/>
            <person name="Wang Q."/>
            <person name="Wei S."/>
            <person name="Zheng Y."/>
            <person name="Lin W."/>
            <person name="Duan Y."/>
            <person name="Cao H."/>
            <person name="Xiong S."/>
            <person name="Wang X."/>
            <person name="Wei L."/>
            <person name="Li C."/>
            <person name="Ma Q."/>
            <person name="Ju M."/>
            <person name="Zhao R."/>
            <person name="Li G."/>
            <person name="Mu C."/>
            <person name="Tian Q."/>
            <person name="Mei H."/>
            <person name="Zhang T."/>
            <person name="Gao T."/>
            <person name="Zhang H."/>
        </authorList>
    </citation>
    <scope>NUCLEOTIDE SEQUENCE</scope>
    <source>
        <strain evidence="2">KEN1</strain>
    </source>
</reference>
<accession>A0AAW2U544</accession>
<reference evidence="2" key="1">
    <citation type="submission" date="2020-06" db="EMBL/GenBank/DDBJ databases">
        <authorList>
            <person name="Li T."/>
            <person name="Hu X."/>
            <person name="Zhang T."/>
            <person name="Song X."/>
            <person name="Zhang H."/>
            <person name="Dai N."/>
            <person name="Sheng W."/>
            <person name="Hou X."/>
            <person name="Wei L."/>
        </authorList>
    </citation>
    <scope>NUCLEOTIDE SEQUENCE</scope>
    <source>
        <strain evidence="2">KEN1</strain>
        <tissue evidence="2">Leaf</tissue>
    </source>
</reference>
<feature type="domain" description="Reverse transcriptase zinc-binding" evidence="1">
    <location>
        <begin position="274"/>
        <end position="331"/>
    </location>
</feature>
<protein>
    <submittedName>
        <fullName evidence="2">Ribonuclease H protein</fullName>
    </submittedName>
</protein>
<evidence type="ECO:0000259" key="1">
    <source>
        <dbReference type="Pfam" id="PF13966"/>
    </source>
</evidence>
<dbReference type="AlphaFoldDB" id="A0AAW2U544"/>